<feature type="region of interest" description="Disordered" evidence="8">
    <location>
        <begin position="36"/>
        <end position="59"/>
    </location>
</feature>
<evidence type="ECO:0000313" key="11">
    <source>
        <dbReference type="EMBL" id="KAG2640669.1"/>
    </source>
</evidence>
<evidence type="ECO:0000256" key="7">
    <source>
        <dbReference type="ARBA" id="ARBA00023288"/>
    </source>
</evidence>
<comment type="similarity">
    <text evidence="2">Belongs to the plant LTP family.</text>
</comment>
<dbReference type="OrthoDB" id="1938537at2759"/>
<keyword evidence="6" id="KW-0325">Glycoprotein</keyword>
<dbReference type="GO" id="GO:0098552">
    <property type="term" value="C:side of membrane"/>
    <property type="evidence" value="ECO:0007669"/>
    <property type="project" value="UniProtKB-KW"/>
</dbReference>
<accession>A0A8T0WBS3</accession>
<keyword evidence="12" id="KW-1185">Reference proteome</keyword>
<keyword evidence="9" id="KW-0812">Transmembrane</keyword>
<comment type="caution">
    <text evidence="11">The sequence shown here is derived from an EMBL/GenBank/DDBJ whole genome shotgun (WGS) entry which is preliminary data.</text>
</comment>
<dbReference type="SUPFAM" id="SSF47699">
    <property type="entry name" value="Bifunctional inhibitor/lipid-transfer protein/seed storage 2S albumin"/>
    <property type="match status" value="1"/>
</dbReference>
<dbReference type="SMART" id="SM00499">
    <property type="entry name" value="AAI"/>
    <property type="match status" value="1"/>
</dbReference>
<keyword evidence="4" id="KW-0732">Signal</keyword>
<keyword evidence="9" id="KW-1133">Transmembrane helix</keyword>
<reference evidence="11" key="1">
    <citation type="submission" date="2020-05" db="EMBL/GenBank/DDBJ databases">
        <title>WGS assembly of Panicum virgatum.</title>
        <authorList>
            <person name="Lovell J.T."/>
            <person name="Jenkins J."/>
            <person name="Shu S."/>
            <person name="Juenger T.E."/>
            <person name="Schmutz J."/>
        </authorList>
    </citation>
    <scope>NUCLEOTIDE SEQUENCE</scope>
    <source>
        <strain evidence="11">AP13</strain>
    </source>
</reference>
<organism evidence="11 12">
    <name type="scientific">Panicum virgatum</name>
    <name type="common">Blackwell switchgrass</name>
    <dbReference type="NCBI Taxonomy" id="38727"/>
    <lineage>
        <taxon>Eukaryota</taxon>
        <taxon>Viridiplantae</taxon>
        <taxon>Streptophyta</taxon>
        <taxon>Embryophyta</taxon>
        <taxon>Tracheophyta</taxon>
        <taxon>Spermatophyta</taxon>
        <taxon>Magnoliopsida</taxon>
        <taxon>Liliopsida</taxon>
        <taxon>Poales</taxon>
        <taxon>Poaceae</taxon>
        <taxon>PACMAD clade</taxon>
        <taxon>Panicoideae</taxon>
        <taxon>Panicodae</taxon>
        <taxon>Paniceae</taxon>
        <taxon>Panicinae</taxon>
        <taxon>Panicum</taxon>
        <taxon>Panicum sect. Hiantes</taxon>
    </lineage>
</organism>
<feature type="compositionally biased region" description="Low complexity" evidence="8">
    <location>
        <begin position="40"/>
        <end position="49"/>
    </location>
</feature>
<dbReference type="InterPro" id="IPR036312">
    <property type="entry name" value="Bifun_inhib/LTP/seed_sf"/>
</dbReference>
<name>A0A8T0WBS3_PANVG</name>
<evidence type="ECO:0000256" key="1">
    <source>
        <dbReference type="ARBA" id="ARBA00004609"/>
    </source>
</evidence>
<evidence type="ECO:0000256" key="3">
    <source>
        <dbReference type="ARBA" id="ARBA00022622"/>
    </source>
</evidence>
<dbReference type="Gene3D" id="1.10.110.10">
    <property type="entry name" value="Plant lipid-transfer and hydrophobic proteins"/>
    <property type="match status" value="1"/>
</dbReference>
<dbReference type="PANTHER" id="PTHR33044">
    <property type="entry name" value="BIFUNCTIONAL INHIBITOR/LIPID-TRANSFER PROTEIN/SEED STORAGE 2S ALBUMIN SUPERFAMILY PROTEIN-RELATED"/>
    <property type="match status" value="1"/>
</dbReference>
<evidence type="ECO:0000259" key="10">
    <source>
        <dbReference type="SMART" id="SM00499"/>
    </source>
</evidence>
<keyword evidence="7" id="KW-0449">Lipoprotein</keyword>
<feature type="transmembrane region" description="Helical" evidence="9">
    <location>
        <begin position="252"/>
        <end position="271"/>
    </location>
</feature>
<keyword evidence="9" id="KW-0472">Membrane</keyword>
<dbReference type="AlphaFoldDB" id="A0A8T0WBS3"/>
<dbReference type="Pfam" id="PF14368">
    <property type="entry name" value="LTP_2"/>
    <property type="match status" value="1"/>
</dbReference>
<dbReference type="InterPro" id="IPR016140">
    <property type="entry name" value="Bifunc_inhib/LTP/seed_store"/>
</dbReference>
<dbReference type="EMBL" id="CM029039">
    <property type="protein sequence ID" value="KAG2640669.1"/>
    <property type="molecule type" value="Genomic_DNA"/>
</dbReference>
<sequence>MKSACAHAPPPAPPRAHTAAHLTSLYITSVAAPPWPPPSSQAAQNSTPSLTSSRACFRSPARREHQLRRALAAMGPRAMALVAAAMMASAAVVGGDFAADRAECSDKLVGLATCLAYVQDEAAAPTPDCCAGLKTVLQTSRKCLCVLVKDKDDPNLGLKLNVTKALGLPAICKAAANISDCPRLLNLAPNSKEAQVFEQYAKQAAAQGTVPGGTGGGSSSSAPAAGAQKSGGAGPAGRWLGVGRVGGGGARAVVALLAAAAPLAVPLLILLG</sequence>
<evidence type="ECO:0000256" key="9">
    <source>
        <dbReference type="SAM" id="Phobius"/>
    </source>
</evidence>
<evidence type="ECO:0000313" key="12">
    <source>
        <dbReference type="Proteomes" id="UP000823388"/>
    </source>
</evidence>
<dbReference type="FunFam" id="1.10.110.10:FF:000001">
    <property type="entry name" value="Bifunctional inhibitor/lipid-transfer protein/seed storage 2S albumin superfamily protein"/>
    <property type="match status" value="1"/>
</dbReference>
<evidence type="ECO:0000256" key="4">
    <source>
        <dbReference type="ARBA" id="ARBA00022729"/>
    </source>
</evidence>
<gene>
    <name evidence="11" type="ORF">PVAP13_2KG105516</name>
</gene>
<proteinExistence type="inferred from homology"/>
<protein>
    <recommendedName>
        <fullName evidence="10">Bifunctional inhibitor/plant lipid transfer protein/seed storage helical domain-containing protein</fullName>
    </recommendedName>
</protein>
<feature type="region of interest" description="Disordered" evidence="8">
    <location>
        <begin position="208"/>
        <end position="234"/>
    </location>
</feature>
<dbReference type="InterPro" id="IPR043325">
    <property type="entry name" value="LTSS"/>
</dbReference>
<dbReference type="CDD" id="cd00010">
    <property type="entry name" value="AAI_LTSS"/>
    <property type="match status" value="1"/>
</dbReference>
<keyword evidence="5" id="KW-1015">Disulfide bond</keyword>
<evidence type="ECO:0000256" key="6">
    <source>
        <dbReference type="ARBA" id="ARBA00023180"/>
    </source>
</evidence>
<feature type="domain" description="Bifunctional inhibitor/plant lipid transfer protein/seed storage helical" evidence="10">
    <location>
        <begin position="104"/>
        <end position="181"/>
    </location>
</feature>
<evidence type="ECO:0000256" key="5">
    <source>
        <dbReference type="ARBA" id="ARBA00023157"/>
    </source>
</evidence>
<keyword evidence="3" id="KW-0336">GPI-anchor</keyword>
<feature type="compositionally biased region" description="Low complexity" evidence="8">
    <location>
        <begin position="219"/>
        <end position="228"/>
    </location>
</feature>
<comment type="subcellular location">
    <subcellularLocation>
        <location evidence="1">Cell membrane</location>
        <topology evidence="1">Lipid-anchor</topology>
        <topology evidence="1">GPI-anchor</topology>
    </subcellularLocation>
</comment>
<dbReference type="Proteomes" id="UP000823388">
    <property type="component" value="Chromosome 2K"/>
</dbReference>
<dbReference type="GO" id="GO:0005886">
    <property type="term" value="C:plasma membrane"/>
    <property type="evidence" value="ECO:0007669"/>
    <property type="project" value="UniProtKB-SubCell"/>
</dbReference>
<evidence type="ECO:0000256" key="8">
    <source>
        <dbReference type="SAM" id="MobiDB-lite"/>
    </source>
</evidence>
<evidence type="ECO:0000256" key="2">
    <source>
        <dbReference type="ARBA" id="ARBA00009748"/>
    </source>
</evidence>